<dbReference type="Proteomes" id="UP001378592">
    <property type="component" value="Unassembled WGS sequence"/>
</dbReference>
<reference evidence="2 3" key="1">
    <citation type="submission" date="2024-03" db="EMBL/GenBank/DDBJ databases">
        <title>The genome assembly and annotation of the cricket Gryllus longicercus Weissman &amp; Gray.</title>
        <authorList>
            <person name="Szrajer S."/>
            <person name="Gray D."/>
            <person name="Ylla G."/>
        </authorList>
    </citation>
    <scope>NUCLEOTIDE SEQUENCE [LARGE SCALE GENOMIC DNA]</scope>
    <source>
        <strain evidence="2">DAG 2021-001</strain>
        <tissue evidence="2">Whole body minus gut</tissue>
    </source>
</reference>
<feature type="compositionally biased region" description="Basic residues" evidence="1">
    <location>
        <begin position="17"/>
        <end position="31"/>
    </location>
</feature>
<evidence type="ECO:0000256" key="1">
    <source>
        <dbReference type="SAM" id="MobiDB-lite"/>
    </source>
</evidence>
<accession>A0AAN9ZEA7</accession>
<evidence type="ECO:0000313" key="3">
    <source>
        <dbReference type="Proteomes" id="UP001378592"/>
    </source>
</evidence>
<name>A0AAN9ZEA7_9ORTH</name>
<proteinExistence type="predicted"/>
<dbReference type="EMBL" id="JAZDUA010000047">
    <property type="protein sequence ID" value="KAK7871020.1"/>
    <property type="molecule type" value="Genomic_DNA"/>
</dbReference>
<protein>
    <submittedName>
        <fullName evidence="2">Uncharacterized protein</fullName>
    </submittedName>
</protein>
<evidence type="ECO:0000313" key="2">
    <source>
        <dbReference type="EMBL" id="KAK7871020.1"/>
    </source>
</evidence>
<feature type="region of interest" description="Disordered" evidence="1">
    <location>
        <begin position="64"/>
        <end position="105"/>
    </location>
</feature>
<keyword evidence="3" id="KW-1185">Reference proteome</keyword>
<feature type="region of interest" description="Disordered" evidence="1">
    <location>
        <begin position="1"/>
        <end position="41"/>
    </location>
</feature>
<sequence length="172" mass="19114">METGTYEVAGRPEGADRKRRQREKRLAKRNRGREPAEDRDCRAGARWCAVGSGRGVEWNQVRSTAGVRRTKAEAAGRNRASADAARRRLRRPFNAPPPPPPAPGRPLRRTAIMDERHCFACASGLPASACRCTTPRSSARGRASLFPPLRCFGLPARRMRKELHSFELAPSD</sequence>
<feature type="compositionally biased region" description="Basic and acidic residues" evidence="1">
    <location>
        <begin position="32"/>
        <end position="41"/>
    </location>
</feature>
<dbReference type="AlphaFoldDB" id="A0AAN9ZEA7"/>
<gene>
    <name evidence="2" type="ORF">R5R35_014084</name>
</gene>
<organism evidence="2 3">
    <name type="scientific">Gryllus longicercus</name>
    <dbReference type="NCBI Taxonomy" id="2509291"/>
    <lineage>
        <taxon>Eukaryota</taxon>
        <taxon>Metazoa</taxon>
        <taxon>Ecdysozoa</taxon>
        <taxon>Arthropoda</taxon>
        <taxon>Hexapoda</taxon>
        <taxon>Insecta</taxon>
        <taxon>Pterygota</taxon>
        <taxon>Neoptera</taxon>
        <taxon>Polyneoptera</taxon>
        <taxon>Orthoptera</taxon>
        <taxon>Ensifera</taxon>
        <taxon>Gryllidea</taxon>
        <taxon>Grylloidea</taxon>
        <taxon>Gryllidae</taxon>
        <taxon>Gryllinae</taxon>
        <taxon>Gryllus</taxon>
    </lineage>
</organism>
<comment type="caution">
    <text evidence="2">The sequence shown here is derived from an EMBL/GenBank/DDBJ whole genome shotgun (WGS) entry which is preliminary data.</text>
</comment>
<feature type="compositionally biased region" description="Pro residues" evidence="1">
    <location>
        <begin position="94"/>
        <end position="104"/>
    </location>
</feature>